<comment type="caution">
    <text evidence="3">The sequence shown here is derived from an EMBL/GenBank/DDBJ whole genome shotgun (WGS) entry which is preliminary data.</text>
</comment>
<accession>A0ABR7GDI8</accession>
<keyword evidence="1" id="KW-0812">Transmembrane</keyword>
<gene>
    <name evidence="3" type="ORF">H8R94_02535</name>
</gene>
<keyword evidence="4" id="KW-1185">Reference proteome</keyword>
<dbReference type="Gene3D" id="3.30.70.270">
    <property type="match status" value="1"/>
</dbReference>
<dbReference type="InterPro" id="IPR029787">
    <property type="entry name" value="Nucleotide_cyclase"/>
</dbReference>
<dbReference type="SMART" id="SM00267">
    <property type="entry name" value="GGDEF"/>
    <property type="match status" value="1"/>
</dbReference>
<evidence type="ECO:0000313" key="4">
    <source>
        <dbReference type="Proteomes" id="UP000643810"/>
    </source>
</evidence>
<reference evidence="3 4" key="1">
    <citation type="submission" date="2020-08" db="EMBL/GenBank/DDBJ databases">
        <title>Genome public.</title>
        <authorList>
            <person name="Liu C."/>
            <person name="Sun Q."/>
        </authorList>
    </citation>
    <scope>NUCLEOTIDE SEQUENCE [LARGE SCALE GENOMIC DNA]</scope>
    <source>
        <strain evidence="3 4">NSJ-9</strain>
    </source>
</reference>
<sequence length="367" mass="42026">MELLYKIKDRVQQESIDYIEENRSSVVKNNQKTLFALNIIYFVVVVGYLLASLTVFSEWQVTGVYARAVAVHLVVLPIVIIRYRKKTRSYKEVSIVCKVFQLYVMTFAGIMSIVPIEMNQPAVYYMPMAVAFVVAFTYTFYQALGLVLLEMAVYVLASFLTKSIEVFSVDLFSCIFGIVLAGYVAKILYSYRASENEAKQRIRRMGMMDRLTSTYNKASTEFLCKEFMRSHPQSDCVMLILDFDNFKMVNDTYGHQAGDEVLRSFGKILRHSIGTDDIAGRFGGDEFFLFFKKKDITDALMSVERVMEQTRAMRAPDGRQPFSCSVGIAIRRATDDTMESYDQLLARADRALYDVKRSGKNNYKIDS</sequence>
<feature type="transmembrane region" description="Helical" evidence="1">
    <location>
        <begin position="33"/>
        <end position="52"/>
    </location>
</feature>
<feature type="transmembrane region" description="Helical" evidence="1">
    <location>
        <begin position="64"/>
        <end position="83"/>
    </location>
</feature>
<evidence type="ECO:0000256" key="1">
    <source>
        <dbReference type="SAM" id="Phobius"/>
    </source>
</evidence>
<dbReference type="CDD" id="cd01949">
    <property type="entry name" value="GGDEF"/>
    <property type="match status" value="1"/>
</dbReference>
<name>A0ABR7GDI8_9FIRM</name>
<keyword evidence="1" id="KW-0472">Membrane</keyword>
<evidence type="ECO:0000313" key="3">
    <source>
        <dbReference type="EMBL" id="MBC5685500.1"/>
    </source>
</evidence>
<dbReference type="InterPro" id="IPR043128">
    <property type="entry name" value="Rev_trsase/Diguanyl_cyclase"/>
</dbReference>
<organism evidence="3 4">
    <name type="scientific">Roseburia lenta</name>
    <dbReference type="NCBI Taxonomy" id="2763061"/>
    <lineage>
        <taxon>Bacteria</taxon>
        <taxon>Bacillati</taxon>
        <taxon>Bacillota</taxon>
        <taxon>Clostridia</taxon>
        <taxon>Lachnospirales</taxon>
        <taxon>Lachnospiraceae</taxon>
        <taxon>Roseburia</taxon>
    </lineage>
</organism>
<feature type="transmembrane region" description="Helical" evidence="1">
    <location>
        <begin position="95"/>
        <end position="116"/>
    </location>
</feature>
<dbReference type="PANTHER" id="PTHR45138:SF9">
    <property type="entry name" value="DIGUANYLATE CYCLASE DGCM-RELATED"/>
    <property type="match status" value="1"/>
</dbReference>
<dbReference type="EMBL" id="JACOPG010000001">
    <property type="protein sequence ID" value="MBC5685500.1"/>
    <property type="molecule type" value="Genomic_DNA"/>
</dbReference>
<dbReference type="Proteomes" id="UP000643810">
    <property type="component" value="Unassembled WGS sequence"/>
</dbReference>
<feature type="domain" description="GGDEF" evidence="2">
    <location>
        <begin position="234"/>
        <end position="367"/>
    </location>
</feature>
<evidence type="ECO:0000259" key="2">
    <source>
        <dbReference type="PROSITE" id="PS50887"/>
    </source>
</evidence>
<keyword evidence="1" id="KW-1133">Transmembrane helix</keyword>
<dbReference type="SUPFAM" id="SSF55073">
    <property type="entry name" value="Nucleotide cyclase"/>
    <property type="match status" value="1"/>
</dbReference>
<dbReference type="PROSITE" id="PS50887">
    <property type="entry name" value="GGDEF"/>
    <property type="match status" value="1"/>
</dbReference>
<dbReference type="Pfam" id="PF00990">
    <property type="entry name" value="GGDEF"/>
    <property type="match status" value="1"/>
</dbReference>
<dbReference type="PANTHER" id="PTHR45138">
    <property type="entry name" value="REGULATORY COMPONENTS OF SENSORY TRANSDUCTION SYSTEM"/>
    <property type="match status" value="1"/>
</dbReference>
<protein>
    <submittedName>
        <fullName evidence="3">GGDEF domain-containing protein</fullName>
    </submittedName>
</protein>
<dbReference type="InterPro" id="IPR050469">
    <property type="entry name" value="Diguanylate_Cyclase"/>
</dbReference>
<feature type="transmembrane region" description="Helical" evidence="1">
    <location>
        <begin position="170"/>
        <end position="191"/>
    </location>
</feature>
<proteinExistence type="predicted"/>
<dbReference type="InterPro" id="IPR000160">
    <property type="entry name" value="GGDEF_dom"/>
</dbReference>
<feature type="transmembrane region" description="Helical" evidence="1">
    <location>
        <begin position="122"/>
        <end position="141"/>
    </location>
</feature>
<dbReference type="NCBIfam" id="TIGR00254">
    <property type="entry name" value="GGDEF"/>
    <property type="match status" value="1"/>
</dbReference>
<dbReference type="RefSeq" id="WP_186853778.1">
    <property type="nucleotide sequence ID" value="NZ_JACOPG010000001.1"/>
</dbReference>